<dbReference type="Pfam" id="PF14016">
    <property type="entry name" value="DUF4232"/>
    <property type="match status" value="1"/>
</dbReference>
<protein>
    <submittedName>
        <fullName evidence="2">DUF4232 domain-containing protein</fullName>
    </submittedName>
</protein>
<name>A0A857M8Y8_9ACTN</name>
<dbReference type="InterPro" id="IPR025326">
    <property type="entry name" value="DUF4232"/>
</dbReference>
<dbReference type="AlphaFoldDB" id="A0A857M8Y8"/>
<evidence type="ECO:0000313" key="2">
    <source>
        <dbReference type="EMBL" id="QHN38854.1"/>
    </source>
</evidence>
<evidence type="ECO:0000259" key="1">
    <source>
        <dbReference type="Pfam" id="PF14016"/>
    </source>
</evidence>
<feature type="domain" description="DUF4232" evidence="1">
    <location>
        <begin position="23"/>
        <end position="158"/>
    </location>
</feature>
<proteinExistence type="predicted"/>
<gene>
    <name evidence="2" type="ORF">GII30_06405</name>
</gene>
<sequence length="165" mass="16857">MTSTAPAVSQPSTTAVDTAAKDCVTADLQVSVTPDQGSAGHIGYLIGFTNTGQQSCSMFGYPGVSVVGGGNGTQIGQAADRHDWAHARVVVAPGATVTAGLLAVNIGDNGGPLADLCKVVDADGYRIYPPGNTAAAYVPQRNMKACSSDTHWLQVYPVTSRPLGH</sequence>
<accession>A0A857M8Y8</accession>
<organism evidence="2">
    <name type="scientific">Gordonia amarae</name>
    <dbReference type="NCBI Taxonomy" id="36821"/>
    <lineage>
        <taxon>Bacteria</taxon>
        <taxon>Bacillati</taxon>
        <taxon>Actinomycetota</taxon>
        <taxon>Actinomycetes</taxon>
        <taxon>Mycobacteriales</taxon>
        <taxon>Gordoniaceae</taxon>
        <taxon>Gordonia</taxon>
    </lineage>
</organism>
<reference evidence="2" key="1">
    <citation type="journal article" date="2021" name="Nat. Microbiol.">
        <title>Cocultivation of an ultrasmall environmental parasitic bacterium with lytic ability against bacteria associated with wastewater foams.</title>
        <authorList>
            <person name="Batinovic S."/>
            <person name="Rose J.J.A."/>
            <person name="Ratcliffe J."/>
            <person name="Seviour R.J."/>
            <person name="Petrovski S."/>
        </authorList>
    </citation>
    <scope>NUCLEOTIDE SEQUENCE</scope>
    <source>
        <strain evidence="2">CON44</strain>
    </source>
</reference>
<dbReference type="EMBL" id="CP045810">
    <property type="protein sequence ID" value="QHN38854.1"/>
    <property type="molecule type" value="Genomic_DNA"/>
</dbReference>